<feature type="compositionally biased region" description="Acidic residues" evidence="1">
    <location>
        <begin position="88"/>
        <end position="109"/>
    </location>
</feature>
<accession>A0ABN7SD73</accession>
<gene>
    <name evidence="2" type="ORF">OKIOD_LOCUS7104</name>
</gene>
<dbReference type="Proteomes" id="UP001158576">
    <property type="component" value="Chromosome XSR"/>
</dbReference>
<organism evidence="2 3">
    <name type="scientific">Oikopleura dioica</name>
    <name type="common">Tunicate</name>
    <dbReference type="NCBI Taxonomy" id="34765"/>
    <lineage>
        <taxon>Eukaryota</taxon>
        <taxon>Metazoa</taxon>
        <taxon>Chordata</taxon>
        <taxon>Tunicata</taxon>
        <taxon>Appendicularia</taxon>
        <taxon>Copelata</taxon>
        <taxon>Oikopleuridae</taxon>
        <taxon>Oikopleura</taxon>
    </lineage>
</organism>
<protein>
    <submittedName>
        <fullName evidence="2">Oidioi.mRNA.OKI2018_I69.XSR.g15546.t1.cds</fullName>
    </submittedName>
</protein>
<evidence type="ECO:0000313" key="2">
    <source>
        <dbReference type="EMBL" id="CAG5098304.1"/>
    </source>
</evidence>
<feature type="compositionally biased region" description="Basic and acidic residues" evidence="1">
    <location>
        <begin position="11"/>
        <end position="42"/>
    </location>
</feature>
<evidence type="ECO:0000313" key="3">
    <source>
        <dbReference type="Proteomes" id="UP001158576"/>
    </source>
</evidence>
<evidence type="ECO:0000256" key="1">
    <source>
        <dbReference type="SAM" id="MobiDB-lite"/>
    </source>
</evidence>
<feature type="region of interest" description="Disordered" evidence="1">
    <location>
        <begin position="1"/>
        <end position="109"/>
    </location>
</feature>
<name>A0ABN7SD73_OIKDI</name>
<feature type="compositionally biased region" description="Basic and acidic residues" evidence="1">
    <location>
        <begin position="70"/>
        <end position="87"/>
    </location>
</feature>
<dbReference type="EMBL" id="OU015569">
    <property type="protein sequence ID" value="CAG5098304.1"/>
    <property type="molecule type" value="Genomic_DNA"/>
</dbReference>
<sequence>MHPADIAGAQRKLEVEKAKAEGTYKRDIIRARAPKTNEDILKQKRKKVEEDEANEESPTSSESDEEIEIDDRVGKDELFDLLKRRKEDDDESESEEPDFSEDEEDEDQVDDEVIEAENTWHTHLNTDLTGKQIESVSNKKSYDTKKISLNVYKHTTLKAPRNIDLPDVKCFDDPSTLHIRDRIQRNMRKMDDRERDLFSLFINTKMYTAPLPVEKFYLLTFCTS</sequence>
<proteinExistence type="predicted"/>
<keyword evidence="3" id="KW-1185">Reference proteome</keyword>
<reference evidence="2 3" key="1">
    <citation type="submission" date="2021-04" db="EMBL/GenBank/DDBJ databases">
        <authorList>
            <person name="Bliznina A."/>
        </authorList>
    </citation>
    <scope>NUCLEOTIDE SEQUENCE [LARGE SCALE GENOMIC DNA]</scope>
</reference>